<evidence type="ECO:0000313" key="1">
    <source>
        <dbReference type="EMBL" id="SIN36792.1"/>
    </source>
</evidence>
<organism evidence="1 2">
    <name type="scientific">Micromonospora cremea</name>
    <dbReference type="NCBI Taxonomy" id="709881"/>
    <lineage>
        <taxon>Bacteria</taxon>
        <taxon>Bacillati</taxon>
        <taxon>Actinomycetota</taxon>
        <taxon>Actinomycetes</taxon>
        <taxon>Micromonosporales</taxon>
        <taxon>Micromonosporaceae</taxon>
        <taxon>Micromonospora</taxon>
    </lineage>
</organism>
<dbReference type="AlphaFoldDB" id="A0A1N6AS26"/>
<keyword evidence="2" id="KW-1185">Reference proteome</keyword>
<dbReference type="EMBL" id="FSQT01000002">
    <property type="protein sequence ID" value="SIN36792.1"/>
    <property type="molecule type" value="Genomic_DNA"/>
</dbReference>
<name>A0A1N6AS26_9ACTN</name>
<sequence>MSIDVEQRNSPGWWMKRLFFQPNDRNRRYRPWRLHN</sequence>
<proteinExistence type="predicted"/>
<protein>
    <submittedName>
        <fullName evidence="1">Uncharacterized protein</fullName>
    </submittedName>
</protein>
<reference evidence="2" key="1">
    <citation type="submission" date="2016-12" db="EMBL/GenBank/DDBJ databases">
        <authorList>
            <person name="Varghese N."/>
            <person name="Submissions S."/>
        </authorList>
    </citation>
    <scope>NUCLEOTIDE SEQUENCE [LARGE SCALE GENOMIC DNA]</scope>
    <source>
        <strain evidence="2">DSM 45599</strain>
    </source>
</reference>
<evidence type="ECO:0000313" key="2">
    <source>
        <dbReference type="Proteomes" id="UP000185124"/>
    </source>
</evidence>
<dbReference type="Proteomes" id="UP000185124">
    <property type="component" value="Unassembled WGS sequence"/>
</dbReference>
<gene>
    <name evidence="1" type="ORF">SAMN04489832_6039</name>
</gene>
<accession>A0A1N6AS26</accession>